<dbReference type="PANTHER" id="PTHR34610:SF3">
    <property type="entry name" value="SSL7007 PROTEIN"/>
    <property type="match status" value="1"/>
</dbReference>
<evidence type="ECO:0000259" key="1">
    <source>
        <dbReference type="SMART" id="SM00670"/>
    </source>
</evidence>
<organism evidence="2">
    <name type="scientific">marine sediment metagenome</name>
    <dbReference type="NCBI Taxonomy" id="412755"/>
    <lineage>
        <taxon>unclassified sequences</taxon>
        <taxon>metagenomes</taxon>
        <taxon>ecological metagenomes</taxon>
    </lineage>
</organism>
<dbReference type="SMART" id="SM00670">
    <property type="entry name" value="PINc"/>
    <property type="match status" value="1"/>
</dbReference>
<proteinExistence type="predicted"/>
<comment type="caution">
    <text evidence="2">The sequence shown here is derived from an EMBL/GenBank/DDBJ whole genome shotgun (WGS) entry which is preliminary data.</text>
</comment>
<dbReference type="EMBL" id="BARS01008230">
    <property type="protein sequence ID" value="GAF75782.1"/>
    <property type="molecule type" value="Genomic_DNA"/>
</dbReference>
<name>X0SIQ3_9ZZZZ</name>
<accession>X0SIQ3</accession>
<dbReference type="InterPro" id="IPR029060">
    <property type="entry name" value="PIN-like_dom_sf"/>
</dbReference>
<gene>
    <name evidence="2" type="ORF">S01H1_15731</name>
</gene>
<dbReference type="SUPFAM" id="SSF88723">
    <property type="entry name" value="PIN domain-like"/>
    <property type="match status" value="1"/>
</dbReference>
<dbReference type="NCBIfam" id="TIGR00305">
    <property type="entry name" value="putative toxin-antitoxin system toxin component, PIN family"/>
    <property type="match status" value="1"/>
</dbReference>
<reference evidence="2" key="1">
    <citation type="journal article" date="2014" name="Front. Microbiol.">
        <title>High frequency of phylogenetically diverse reductive dehalogenase-homologous genes in deep subseafloor sedimentary metagenomes.</title>
        <authorList>
            <person name="Kawai M."/>
            <person name="Futagami T."/>
            <person name="Toyoda A."/>
            <person name="Takaki Y."/>
            <person name="Nishi S."/>
            <person name="Hori S."/>
            <person name="Arai W."/>
            <person name="Tsubouchi T."/>
            <person name="Morono Y."/>
            <person name="Uchiyama I."/>
            <person name="Ito T."/>
            <person name="Fujiyama A."/>
            <person name="Inagaki F."/>
            <person name="Takami H."/>
        </authorList>
    </citation>
    <scope>NUCLEOTIDE SEQUENCE</scope>
    <source>
        <strain evidence="2">Expedition CK06-06</strain>
    </source>
</reference>
<dbReference type="PANTHER" id="PTHR34610">
    <property type="entry name" value="SSL7007 PROTEIN"/>
    <property type="match status" value="1"/>
</dbReference>
<dbReference type="Pfam" id="PF13470">
    <property type="entry name" value="PIN_3"/>
    <property type="match status" value="1"/>
</dbReference>
<dbReference type="InterPro" id="IPR002716">
    <property type="entry name" value="PIN_dom"/>
</dbReference>
<evidence type="ECO:0000313" key="2">
    <source>
        <dbReference type="EMBL" id="GAF75782.1"/>
    </source>
</evidence>
<dbReference type="InterPro" id="IPR002850">
    <property type="entry name" value="PIN_toxin-like"/>
</dbReference>
<feature type="domain" description="PIN" evidence="1">
    <location>
        <begin position="2"/>
        <end position="119"/>
    </location>
</feature>
<protein>
    <recommendedName>
        <fullName evidence="1">PIN domain-containing protein</fullName>
    </recommendedName>
</protein>
<dbReference type="AlphaFoldDB" id="X0SIQ3"/>
<sequence length="140" mass="15801">MLRIVLDANVFVSALINPRGKPAQVLNYVFENKIRLFTSPSIIEELQRVLSYPKLVERHGLEKGELKEFVSDLLSIMALVEGKKAINVIVEDPADNNYLSCALDAKADFIVSGDIHLLNLREYEGTQIITPTQFLEMLEK</sequence>